<feature type="compositionally biased region" description="Basic and acidic residues" evidence="1">
    <location>
        <begin position="323"/>
        <end position="333"/>
    </location>
</feature>
<evidence type="ECO:0000256" key="1">
    <source>
        <dbReference type="SAM" id="MobiDB-lite"/>
    </source>
</evidence>
<feature type="compositionally biased region" description="Polar residues" evidence="1">
    <location>
        <begin position="38"/>
        <end position="49"/>
    </location>
</feature>
<gene>
    <name evidence="2" type="ORF">PXEA_LOCUS1237</name>
</gene>
<keyword evidence="3" id="KW-1185">Reference proteome</keyword>
<reference evidence="2" key="1">
    <citation type="submission" date="2018-11" db="EMBL/GenBank/DDBJ databases">
        <authorList>
            <consortium name="Pathogen Informatics"/>
        </authorList>
    </citation>
    <scope>NUCLEOTIDE SEQUENCE</scope>
</reference>
<comment type="caution">
    <text evidence="2">The sequence shown here is derived from an EMBL/GenBank/DDBJ whole genome shotgun (WGS) entry which is preliminary data.</text>
</comment>
<feature type="region of interest" description="Disordered" evidence="1">
    <location>
        <begin position="286"/>
        <end position="333"/>
    </location>
</feature>
<protein>
    <submittedName>
        <fullName evidence="2">Uncharacterized protein</fullName>
    </submittedName>
</protein>
<dbReference type="Proteomes" id="UP000784294">
    <property type="component" value="Unassembled WGS sequence"/>
</dbReference>
<evidence type="ECO:0000313" key="2">
    <source>
        <dbReference type="EMBL" id="VEL07797.1"/>
    </source>
</evidence>
<proteinExistence type="predicted"/>
<feature type="compositionally biased region" description="Basic and acidic residues" evidence="1">
    <location>
        <begin position="1"/>
        <end position="11"/>
    </location>
</feature>
<sequence length="333" mass="36406">MDAREQEDFAKTGHCSSDAPPLRARLYSSSPVRPALFQPQTSSPGTTEATPALATGTDDIGNCKGWQDVYSHVCAVLVLVQLPSLVGTDVEKDLLIGSPFGRMSNRFVQVTNRYHSYKQAGTDRIAPVLIYPFCPPDLVANSLPCSGPSGCNRSHDSNQPAPRPPHPGSNPSYHMPVHTSIRVYLSTTSKPPVLLPMACAHRCLPSSHSFQKPQLPPPHAHSYPFSQLRVSDALHCLTLGQPVRVVPNSQSEAVGEQIRHFSPLKRGYRIVSGSHDFRAVTVESSVTIRQGRRTDSSNTRLSTYPLKPSDSEEHKPNNSGRQADGHGEDRRLI</sequence>
<organism evidence="2 3">
    <name type="scientific">Protopolystoma xenopodis</name>
    <dbReference type="NCBI Taxonomy" id="117903"/>
    <lineage>
        <taxon>Eukaryota</taxon>
        <taxon>Metazoa</taxon>
        <taxon>Spiralia</taxon>
        <taxon>Lophotrochozoa</taxon>
        <taxon>Platyhelminthes</taxon>
        <taxon>Monogenea</taxon>
        <taxon>Polyopisthocotylea</taxon>
        <taxon>Polystomatidea</taxon>
        <taxon>Polystomatidae</taxon>
        <taxon>Protopolystoma</taxon>
    </lineage>
</organism>
<evidence type="ECO:0000313" key="3">
    <source>
        <dbReference type="Proteomes" id="UP000784294"/>
    </source>
</evidence>
<feature type="compositionally biased region" description="Polar residues" evidence="1">
    <location>
        <begin position="149"/>
        <end position="160"/>
    </location>
</feature>
<name>A0A448WBM1_9PLAT</name>
<feature type="region of interest" description="Disordered" evidence="1">
    <location>
        <begin position="149"/>
        <end position="173"/>
    </location>
</feature>
<feature type="region of interest" description="Disordered" evidence="1">
    <location>
        <begin position="1"/>
        <end position="23"/>
    </location>
</feature>
<accession>A0A448WBM1</accession>
<dbReference type="AlphaFoldDB" id="A0A448WBM1"/>
<dbReference type="EMBL" id="CAAALY010002488">
    <property type="protein sequence ID" value="VEL07797.1"/>
    <property type="molecule type" value="Genomic_DNA"/>
</dbReference>
<feature type="region of interest" description="Disordered" evidence="1">
    <location>
        <begin position="34"/>
        <end position="53"/>
    </location>
</feature>